<organism evidence="5">
    <name type="scientific">Dendroctonus ponderosae</name>
    <name type="common">Mountain pine beetle</name>
    <dbReference type="NCBI Taxonomy" id="77166"/>
    <lineage>
        <taxon>Eukaryota</taxon>
        <taxon>Metazoa</taxon>
        <taxon>Ecdysozoa</taxon>
        <taxon>Arthropoda</taxon>
        <taxon>Hexapoda</taxon>
        <taxon>Insecta</taxon>
        <taxon>Pterygota</taxon>
        <taxon>Neoptera</taxon>
        <taxon>Endopterygota</taxon>
        <taxon>Coleoptera</taxon>
        <taxon>Polyphaga</taxon>
        <taxon>Cucujiformia</taxon>
        <taxon>Curculionidae</taxon>
        <taxon>Scolytinae</taxon>
        <taxon>Dendroctonus</taxon>
    </lineage>
</organism>
<evidence type="ECO:0000256" key="4">
    <source>
        <dbReference type="ARBA" id="ARBA00023136"/>
    </source>
</evidence>
<name>N6UD89_DENPD</name>
<proteinExistence type="predicted"/>
<comment type="subcellular location">
    <subcellularLocation>
        <location evidence="1">Membrane</location>
        <topology evidence="1">Multi-pass membrane protein</topology>
    </subcellularLocation>
</comment>
<dbReference type="PANTHER" id="PTHR11814">
    <property type="entry name" value="SULFATE TRANSPORTER"/>
    <property type="match status" value="1"/>
</dbReference>
<dbReference type="GO" id="GO:0055085">
    <property type="term" value="P:transmembrane transport"/>
    <property type="evidence" value="ECO:0007669"/>
    <property type="project" value="InterPro"/>
</dbReference>
<keyword evidence="3" id="KW-1133">Transmembrane helix</keyword>
<protein>
    <submittedName>
        <fullName evidence="5">Uncharacterized protein</fullName>
    </submittedName>
</protein>
<sequence length="287" mass="31403">MLLPEPVADSSSQTVKNGSMKKLIFKRLPILSWLPHYTKEDIIADFVAGITVGMTMIPQSVAYAGLAGLQPQYGRNCCRLKCFSILNFISGLYTAFIGSFTYVFFGSVKEVSIGPTSLMALLTFSYVVGRPVEYVILLTFLAGCIEFAMGLFKLGKGFLVDFMSPCLTSGFTSATSIIIIISQLKGFLGISIKNNSTFPALQEVLSKVQEIKVGDTLLGVTCVVFLMGFKQLGKIKSSNLTTKKLLWLLSISKNALTVFVSSVVACLWFNYEGSVPFKLTGKQIFFE</sequence>
<evidence type="ECO:0000256" key="3">
    <source>
        <dbReference type="ARBA" id="ARBA00022989"/>
    </source>
</evidence>
<feature type="non-terminal residue" evidence="5">
    <location>
        <position position="1"/>
    </location>
</feature>
<dbReference type="InterPro" id="IPR001902">
    <property type="entry name" value="SLC26A/SulP_fam"/>
</dbReference>
<dbReference type="EMBL" id="KB740972">
    <property type="protein sequence ID" value="ENN76617.1"/>
    <property type="molecule type" value="Genomic_DNA"/>
</dbReference>
<dbReference type="Pfam" id="PF00916">
    <property type="entry name" value="Sulfate_transp"/>
    <property type="match status" value="1"/>
</dbReference>
<dbReference type="OrthoDB" id="288203at2759"/>
<accession>N6UD89</accession>
<dbReference type="InterPro" id="IPR011547">
    <property type="entry name" value="SLC26A/SulP_dom"/>
</dbReference>
<keyword evidence="2" id="KW-0812">Transmembrane</keyword>
<gene>
    <name evidence="5" type="ORF">YQE_06874</name>
</gene>
<keyword evidence="4" id="KW-0472">Membrane</keyword>
<evidence type="ECO:0000313" key="5">
    <source>
        <dbReference type="EMBL" id="ENN76617.1"/>
    </source>
</evidence>
<dbReference type="OMA" id="ARYLMWI"/>
<evidence type="ECO:0000256" key="1">
    <source>
        <dbReference type="ARBA" id="ARBA00004141"/>
    </source>
</evidence>
<evidence type="ECO:0000256" key="2">
    <source>
        <dbReference type="ARBA" id="ARBA00022692"/>
    </source>
</evidence>
<dbReference type="HOGENOM" id="CLU_970655_0_0_1"/>
<dbReference type="AlphaFoldDB" id="N6UD89"/>
<reference evidence="5" key="1">
    <citation type="journal article" date="2013" name="Genome Biol.">
        <title>Draft genome of the mountain pine beetle, Dendroctonus ponderosae Hopkins, a major forest pest.</title>
        <authorList>
            <person name="Keeling C.I."/>
            <person name="Yuen M.M."/>
            <person name="Liao N.Y."/>
            <person name="Docking T.R."/>
            <person name="Chan S.K."/>
            <person name="Taylor G.A."/>
            <person name="Palmquist D.L."/>
            <person name="Jackman S.D."/>
            <person name="Nguyen A."/>
            <person name="Li M."/>
            <person name="Henderson H."/>
            <person name="Janes J.K."/>
            <person name="Zhao Y."/>
            <person name="Pandoh P."/>
            <person name="Moore R."/>
            <person name="Sperling F.A."/>
            <person name="Huber D.P."/>
            <person name="Birol I."/>
            <person name="Jones S.J."/>
            <person name="Bohlmann J."/>
        </authorList>
    </citation>
    <scope>NUCLEOTIDE SEQUENCE</scope>
</reference>
<dbReference type="GO" id="GO:0016020">
    <property type="term" value="C:membrane"/>
    <property type="evidence" value="ECO:0007669"/>
    <property type="project" value="UniProtKB-SubCell"/>
</dbReference>